<accession>A0A3E2MVI3</accession>
<dbReference type="Proteomes" id="UP000257451">
    <property type="component" value="Unassembled WGS sequence"/>
</dbReference>
<organism evidence="1 2">
    <name type="scientific">Mycobacterium marinum</name>
    <dbReference type="NCBI Taxonomy" id="1781"/>
    <lineage>
        <taxon>Bacteria</taxon>
        <taxon>Bacillati</taxon>
        <taxon>Actinomycetota</taxon>
        <taxon>Actinomycetes</taxon>
        <taxon>Mycobacteriales</taxon>
        <taxon>Mycobacteriaceae</taxon>
        <taxon>Mycobacterium</taxon>
        <taxon>Mycobacterium ulcerans group</taxon>
    </lineage>
</organism>
<name>A0A3E2MVI3_MYCMR</name>
<protein>
    <submittedName>
        <fullName evidence="1">Uncharacterized protein</fullName>
    </submittedName>
</protein>
<gene>
    <name evidence="1" type="ORF">DAVIS_02845</name>
</gene>
<proteinExistence type="predicted"/>
<dbReference type="RefSeq" id="WP_117432381.1">
    <property type="nucleotide sequence ID" value="NZ_PEDF01000085.1"/>
</dbReference>
<dbReference type="EMBL" id="PEDF01000085">
    <property type="protein sequence ID" value="RFZ40880.1"/>
    <property type="molecule type" value="Genomic_DNA"/>
</dbReference>
<sequence length="73" mass="8101">MTKNTTPITISESFDFLVDAKQKLIGLQVEPRDGDKFILPMAYETAEAVAMNILKLLLFHAPELAQARLNPTA</sequence>
<evidence type="ECO:0000313" key="1">
    <source>
        <dbReference type="EMBL" id="RFZ40880.1"/>
    </source>
</evidence>
<comment type="caution">
    <text evidence="1">The sequence shown here is derived from an EMBL/GenBank/DDBJ whole genome shotgun (WGS) entry which is preliminary data.</text>
</comment>
<dbReference type="AlphaFoldDB" id="A0A3E2MVI3"/>
<evidence type="ECO:0000313" key="2">
    <source>
        <dbReference type="Proteomes" id="UP000257451"/>
    </source>
</evidence>
<reference evidence="1 2" key="1">
    <citation type="journal article" date="2018" name="Sci. Rep.">
        <title>Extensive genomic diversity among Mycobacterium marinum strains revealed by whole genome sequencing.</title>
        <authorList>
            <person name="Das S."/>
            <person name="Pettersson B.M."/>
            <person name="Behra P.R."/>
            <person name="Mallick A."/>
            <person name="Cheramie M."/>
            <person name="Ramesh M."/>
            <person name="Shirreff L."/>
            <person name="DuCote T."/>
            <person name="Dasgupta S."/>
            <person name="Ennis D.G."/>
            <person name="Kirsebom L.A."/>
        </authorList>
    </citation>
    <scope>NUCLEOTIDE SEQUENCE [LARGE SCALE GENOMIC DNA]</scope>
    <source>
        <strain evidence="1 2">Davis1</strain>
    </source>
</reference>